<evidence type="ECO:0000256" key="6">
    <source>
        <dbReference type="ARBA" id="ARBA00023244"/>
    </source>
</evidence>
<dbReference type="GO" id="GO:0004729">
    <property type="term" value="F:oxygen-dependent protoporphyrinogen oxidase activity"/>
    <property type="evidence" value="ECO:0007669"/>
    <property type="project" value="UniProtKB-EC"/>
</dbReference>
<dbReference type="GO" id="GO:0070819">
    <property type="term" value="F:menaquinone-dependent protoporphyrinogen oxidase activity"/>
    <property type="evidence" value="ECO:0007669"/>
    <property type="project" value="InterPro"/>
</dbReference>
<dbReference type="Gene3D" id="3.40.50.360">
    <property type="match status" value="1"/>
</dbReference>
<feature type="domain" description="Flavodoxin" evidence="8">
    <location>
        <begin position="4"/>
        <end position="163"/>
    </location>
</feature>
<sequence length="240" mass="27569">MKYLVLYSTTDGHTKVIAKKLVEEIYRKDNKAKCTLRSINVFMTENTLTAEGVEEMEPYDKVVLGANVRYHNFTQEVRQFMKQYAEFLNSIPTAMFIVSLSACNENKRTPETNMFVRRFLRACPWKPTKAAVFAGALYYPRYSFFDRCFIRLIMKLNGGETDPTVEKVYTDWNSVKTFAGEVVRMKRADVPIALEKAAEEEKEGAIQERARRLYRWCVVGVVAGVAAVTGLVSQRRKLLT</sequence>
<dbReference type="AlphaFoldDB" id="G1C9P6"/>
<dbReference type="InterPro" id="IPR044264">
    <property type="entry name" value="HemG"/>
</dbReference>
<evidence type="ECO:0000256" key="5">
    <source>
        <dbReference type="ARBA" id="ARBA00023136"/>
    </source>
</evidence>
<dbReference type="EC" id="1.3.3.4" evidence="9"/>
<dbReference type="InterPro" id="IPR029039">
    <property type="entry name" value="Flavoprotein-like_sf"/>
</dbReference>
<evidence type="ECO:0000256" key="1">
    <source>
        <dbReference type="ARBA" id="ARBA00022630"/>
    </source>
</evidence>
<dbReference type="InterPro" id="IPR052200">
    <property type="entry name" value="Protoporphyrinogen_IX_DH"/>
</dbReference>
<accession>G1C9P6</accession>
<dbReference type="SUPFAM" id="SSF52218">
    <property type="entry name" value="Flavoproteins"/>
    <property type="match status" value="1"/>
</dbReference>
<keyword evidence="7" id="KW-0812">Transmembrane</keyword>
<evidence type="ECO:0000256" key="7">
    <source>
        <dbReference type="SAM" id="Phobius"/>
    </source>
</evidence>
<gene>
    <name evidence="9" type="primary">PPOX</name>
</gene>
<evidence type="ECO:0000256" key="4">
    <source>
        <dbReference type="ARBA" id="ARBA00023002"/>
    </source>
</evidence>
<evidence type="ECO:0000256" key="2">
    <source>
        <dbReference type="ARBA" id="ARBA00022643"/>
    </source>
</evidence>
<dbReference type="PANTHER" id="PTHR38030">
    <property type="entry name" value="PROTOPORPHYRINOGEN IX DEHYDROGENASE [MENAQUINONE]"/>
    <property type="match status" value="1"/>
</dbReference>
<dbReference type="GO" id="GO:0010181">
    <property type="term" value="F:FMN binding"/>
    <property type="evidence" value="ECO:0007669"/>
    <property type="project" value="InterPro"/>
</dbReference>
<proteinExistence type="inferred from homology"/>
<dbReference type="EMBL" id="JF756641">
    <property type="protein sequence ID" value="AEM25299.1"/>
    <property type="molecule type" value="Genomic_DNA"/>
</dbReference>
<keyword evidence="4 9" id="KW-0560">Oxidoreductase</keyword>
<protein>
    <submittedName>
        <fullName evidence="9">Protoporphyrinogen oxidase</fullName>
        <ecNumber evidence="9">1.3.3.4</ecNumber>
    </submittedName>
</protein>
<evidence type="ECO:0000256" key="3">
    <source>
        <dbReference type="ARBA" id="ARBA00022741"/>
    </source>
</evidence>
<organism evidence="9">
    <name type="scientific">Strigomonas galati</name>
    <dbReference type="NCBI Taxonomy" id="1003336"/>
    <lineage>
        <taxon>Eukaryota</taxon>
        <taxon>Discoba</taxon>
        <taxon>Euglenozoa</taxon>
        <taxon>Kinetoplastea</taxon>
        <taxon>Metakinetoplastina</taxon>
        <taxon>Trypanosomatida</taxon>
        <taxon>Trypanosomatidae</taxon>
        <taxon>Strigomonadinae</taxon>
        <taxon>Strigomonas</taxon>
    </lineage>
</organism>
<evidence type="ECO:0000259" key="8">
    <source>
        <dbReference type="Pfam" id="PF12724"/>
    </source>
</evidence>
<keyword evidence="6" id="KW-0627">Porphyrin biosynthesis</keyword>
<dbReference type="NCBIfam" id="NF008316">
    <property type="entry name" value="PRK11104.1"/>
    <property type="match status" value="1"/>
</dbReference>
<feature type="transmembrane region" description="Helical" evidence="7">
    <location>
        <begin position="213"/>
        <end position="232"/>
    </location>
</feature>
<dbReference type="HAMAP" id="MF_00853">
    <property type="entry name" value="HemG"/>
    <property type="match status" value="1"/>
</dbReference>
<evidence type="ECO:0000313" key="9">
    <source>
        <dbReference type="EMBL" id="AEM25299.1"/>
    </source>
</evidence>
<name>G1C9P6_9TRYP</name>
<reference evidence="9" key="1">
    <citation type="journal article" date="2011" name="PLoS ONE">
        <title>Identification and Phylogenetic Analysis of Heme Synthesis Genes in Trypanosomatids and Their Bacterial Endosymbionts.</title>
        <authorList>
            <person name="Alves J.M.P."/>
            <person name="Voegtly L.J."/>
            <person name="Matveyev A.V."/>
            <person name="Lara A.M."/>
            <person name="da Silva F.M."/>
            <person name="Serrano M.G."/>
            <person name="Buck G.A."/>
            <person name="Teixeira M.M.G."/>
            <person name="Camargo E.P."/>
        </authorList>
    </citation>
    <scope>NUCLEOTIDE SEQUENCE</scope>
    <source>
        <strain evidence="9">TCC219</strain>
    </source>
</reference>
<keyword evidence="5 7" id="KW-0472">Membrane</keyword>
<keyword evidence="3" id="KW-0547">Nucleotide-binding</keyword>
<keyword evidence="7" id="KW-1133">Transmembrane helix</keyword>
<dbReference type="PANTHER" id="PTHR38030:SF2">
    <property type="entry name" value="PROTOPORPHYRINOGEN IX DEHYDROGENASE [QUINONE]"/>
    <property type="match status" value="1"/>
</dbReference>
<dbReference type="GO" id="GO:0006782">
    <property type="term" value="P:protoporphyrinogen IX biosynthetic process"/>
    <property type="evidence" value="ECO:0007669"/>
    <property type="project" value="InterPro"/>
</dbReference>
<keyword evidence="2" id="KW-0288">FMN</keyword>
<dbReference type="InterPro" id="IPR026816">
    <property type="entry name" value="Flavodoxin_dom"/>
</dbReference>
<dbReference type="Pfam" id="PF12724">
    <property type="entry name" value="Flavodoxin_5"/>
    <property type="match status" value="1"/>
</dbReference>
<keyword evidence="1" id="KW-0285">Flavoprotein</keyword>